<name>A0A2N1NCP9_9GLOM</name>
<dbReference type="VEuPathDB" id="FungiDB:RhiirA1_472968"/>
<feature type="compositionally biased region" description="Acidic residues" evidence="1">
    <location>
        <begin position="11"/>
        <end position="24"/>
    </location>
</feature>
<feature type="region of interest" description="Disordered" evidence="1">
    <location>
        <begin position="1"/>
        <end position="24"/>
    </location>
</feature>
<gene>
    <name evidence="2" type="ORF">RhiirC2_710947</name>
</gene>
<dbReference type="EMBL" id="LLXL01000498">
    <property type="protein sequence ID" value="PKK71666.1"/>
    <property type="molecule type" value="Genomic_DNA"/>
</dbReference>
<dbReference type="Proteomes" id="UP000233469">
    <property type="component" value="Unassembled WGS sequence"/>
</dbReference>
<dbReference type="VEuPathDB" id="FungiDB:FUN_006125"/>
<reference evidence="2 3" key="2">
    <citation type="submission" date="2017-10" db="EMBL/GenBank/DDBJ databases">
        <title>Extensive intraspecific genome diversity in a model arbuscular mycorrhizal fungus.</title>
        <authorList>
            <person name="Chen E.C.H."/>
            <person name="Morin E."/>
            <person name="Baudet D."/>
            <person name="Noel J."/>
            <person name="Ndikumana S."/>
            <person name="Charron P."/>
            <person name="St-Onge C."/>
            <person name="Giorgi J."/>
            <person name="Grigoriev I.V."/>
            <person name="Roux C."/>
            <person name="Martin F.M."/>
            <person name="Corradi N."/>
        </authorList>
    </citation>
    <scope>NUCLEOTIDE SEQUENCE [LARGE SCALE GENOMIC DNA]</scope>
    <source>
        <strain evidence="2 3">C2</strain>
    </source>
</reference>
<organism evidence="2 3">
    <name type="scientific">Rhizophagus irregularis</name>
    <dbReference type="NCBI Taxonomy" id="588596"/>
    <lineage>
        <taxon>Eukaryota</taxon>
        <taxon>Fungi</taxon>
        <taxon>Fungi incertae sedis</taxon>
        <taxon>Mucoromycota</taxon>
        <taxon>Glomeromycotina</taxon>
        <taxon>Glomeromycetes</taxon>
        <taxon>Glomerales</taxon>
        <taxon>Glomeraceae</taxon>
        <taxon>Rhizophagus</taxon>
    </lineage>
</organism>
<evidence type="ECO:0000313" key="2">
    <source>
        <dbReference type="EMBL" id="PKK71666.1"/>
    </source>
</evidence>
<feature type="compositionally biased region" description="Basic and acidic residues" evidence="1">
    <location>
        <begin position="1"/>
        <end position="10"/>
    </location>
</feature>
<proteinExistence type="predicted"/>
<dbReference type="AlphaFoldDB" id="A0A2N1NCP9"/>
<sequence length="165" mass="19361">MIDESIRQESEESDNSNQDDVDDEYQNVKFNFLLRQHTRKYINRPEISEDPEDLSSSEYTTEEDIYSDTLSIGSKSDNDPISGISGIFENYLPPSYKPFQNPPYSESNYDRFLWMLLWIMNFRTRFNIAETATETLIKFMKLALCEFSSDDFNDLPSFYLSNITS</sequence>
<comment type="caution">
    <text evidence="2">The sequence shown here is derived from an EMBL/GenBank/DDBJ whole genome shotgun (WGS) entry which is preliminary data.</text>
</comment>
<evidence type="ECO:0000256" key="1">
    <source>
        <dbReference type="SAM" id="MobiDB-lite"/>
    </source>
</evidence>
<protein>
    <submittedName>
        <fullName evidence="2">Uncharacterized protein</fullName>
    </submittedName>
</protein>
<accession>A0A2N1NCP9</accession>
<reference evidence="2 3" key="1">
    <citation type="submission" date="2016-04" db="EMBL/GenBank/DDBJ databases">
        <title>Genome analyses suggest a sexual origin of heterokaryosis in a supposedly ancient asexual fungus.</title>
        <authorList>
            <person name="Ropars J."/>
            <person name="Sedzielewska K."/>
            <person name="Noel J."/>
            <person name="Charron P."/>
            <person name="Farinelli L."/>
            <person name="Marton T."/>
            <person name="Kruger M."/>
            <person name="Pelin A."/>
            <person name="Brachmann A."/>
            <person name="Corradi N."/>
        </authorList>
    </citation>
    <scope>NUCLEOTIDE SEQUENCE [LARGE SCALE GENOMIC DNA]</scope>
    <source>
        <strain evidence="2 3">C2</strain>
    </source>
</reference>
<evidence type="ECO:0000313" key="3">
    <source>
        <dbReference type="Proteomes" id="UP000233469"/>
    </source>
</evidence>